<protein>
    <submittedName>
        <fullName evidence="3">Iron uptake porin</fullName>
    </submittedName>
</protein>
<dbReference type="InterPro" id="IPR051465">
    <property type="entry name" value="Cell_Envelope_Struct_Comp"/>
</dbReference>
<dbReference type="Pfam" id="PF04966">
    <property type="entry name" value="OprB"/>
    <property type="match status" value="1"/>
</dbReference>
<comment type="caution">
    <text evidence="3">The sequence shown here is derived from an EMBL/GenBank/DDBJ whole genome shotgun (WGS) entry which is preliminary data.</text>
</comment>
<dbReference type="RefSeq" id="WP_323263385.1">
    <property type="nucleotide sequence ID" value="NZ_JAYGIE010000120.1"/>
</dbReference>
<proteinExistence type="inferred from homology"/>
<dbReference type="EMBL" id="JAYGIE010000120">
    <property type="protein sequence ID" value="MEA5480381.1"/>
    <property type="molecule type" value="Genomic_DNA"/>
</dbReference>
<dbReference type="InterPro" id="IPR007049">
    <property type="entry name" value="Carb-sel_porin_OprB"/>
</dbReference>
<dbReference type="Proteomes" id="UP001301388">
    <property type="component" value="Unassembled WGS sequence"/>
</dbReference>
<dbReference type="NCBIfam" id="NF033921">
    <property type="entry name" value="por_somb"/>
    <property type="match status" value="1"/>
</dbReference>
<dbReference type="InterPro" id="IPR047684">
    <property type="entry name" value="Por_som-like"/>
</dbReference>
<dbReference type="PANTHER" id="PTHR43308">
    <property type="entry name" value="OUTER MEMBRANE PROTEIN ALPHA-RELATED"/>
    <property type="match status" value="1"/>
</dbReference>
<dbReference type="Gene3D" id="2.40.160.180">
    <property type="entry name" value="Carbohydrate-selective porin OprB"/>
    <property type="match status" value="1"/>
</dbReference>
<name>A0ABU5TQQ5_9CYAN</name>
<evidence type="ECO:0000256" key="2">
    <source>
        <dbReference type="RuleBase" id="RU363072"/>
    </source>
</evidence>
<evidence type="ECO:0000256" key="1">
    <source>
        <dbReference type="ARBA" id="ARBA00008769"/>
    </source>
</evidence>
<reference evidence="3 4" key="1">
    <citation type="submission" date="2023-12" db="EMBL/GenBank/DDBJ databases">
        <title>Baltic Sea Cyanobacteria.</title>
        <authorList>
            <person name="Delbaje E."/>
            <person name="Fewer D.P."/>
            <person name="Shishido T.K."/>
        </authorList>
    </citation>
    <scope>NUCLEOTIDE SEQUENCE [LARGE SCALE GENOMIC DNA]</scope>
    <source>
        <strain evidence="3 4">UHCC 0370</strain>
    </source>
</reference>
<sequence>MGAFTLTDLNYRFYLGDRLAIIVGPRGVNAVNVFRGANRIESAGSGPISLFAQRNPIISLNAGQAGLGFDWQIAKGFSLQGVYSAGNAAAATGDGGLFGGPTSIGVQLAANVFDRVDAAIYYLNSYTNNGTLGSAVGDNFLGVTFPTNVASKFNTNAFGGSLAWRATNQLNLGGWLGFTNSNIQNAGFSGNVNTFNWMTYANLIDLFKEGDLFGLYVGQPPSITSSNLSGNINFPSLLSGTGGITGSQPATTTHLELFYRYPISKNISITPGVVFVFSPGNTASSDTITIGALRTTFTF</sequence>
<evidence type="ECO:0000313" key="4">
    <source>
        <dbReference type="Proteomes" id="UP001301388"/>
    </source>
</evidence>
<gene>
    <name evidence="3" type="ORF">VB774_22335</name>
</gene>
<dbReference type="InterPro" id="IPR038673">
    <property type="entry name" value="OprB_sf"/>
</dbReference>
<evidence type="ECO:0000313" key="3">
    <source>
        <dbReference type="EMBL" id="MEA5480381.1"/>
    </source>
</evidence>
<keyword evidence="4" id="KW-1185">Reference proteome</keyword>
<accession>A0ABU5TQQ5</accession>
<organism evidence="3 4">
    <name type="scientific">Pseudanabaena galeata UHCC 0370</name>
    <dbReference type="NCBI Taxonomy" id="3110310"/>
    <lineage>
        <taxon>Bacteria</taxon>
        <taxon>Bacillati</taxon>
        <taxon>Cyanobacteriota</taxon>
        <taxon>Cyanophyceae</taxon>
        <taxon>Pseudanabaenales</taxon>
        <taxon>Pseudanabaenaceae</taxon>
        <taxon>Pseudanabaena</taxon>
    </lineage>
</organism>
<comment type="similarity">
    <text evidence="1 2">Belongs to the OprB family.</text>
</comment>
<dbReference type="PANTHER" id="PTHR43308:SF1">
    <property type="entry name" value="OUTER MEMBRANE PROTEIN ALPHA"/>
    <property type="match status" value="1"/>
</dbReference>